<proteinExistence type="predicted"/>
<dbReference type="InterPro" id="IPR021516">
    <property type="entry name" value="DUF3179"/>
</dbReference>
<evidence type="ECO:0000313" key="1">
    <source>
        <dbReference type="EMBL" id="NNF07822.1"/>
    </source>
</evidence>
<dbReference type="AlphaFoldDB" id="A0A7Y2H3H1"/>
<name>A0A7Y2H3H1_UNCEI</name>
<sequence length="219" mass="24823">MDNNLVLVDVETRTTWPQLYAMANQGPRQGECLEIGRNTVDTTYDLWKKMHPETLVMSNQNEAKTDVKPEWYGTNPYASYWDTSLDPVNPVWRPDDRMHKKTIVYGIHADGESAVVTPSKPVTRLTIGESDVIVFYDEPSFTCYAFENNFDGATRSFVAAEASEDGIPQFRDTNTGTVWRIDGIAVSGESKGARMAQMPGLWVYWFAWASFFPDTRVLN</sequence>
<reference evidence="1 2" key="1">
    <citation type="submission" date="2020-03" db="EMBL/GenBank/DDBJ databases">
        <title>Metabolic flexibility allows generalist bacteria to become dominant in a frequently disturbed ecosystem.</title>
        <authorList>
            <person name="Chen Y.-J."/>
            <person name="Leung P.M."/>
            <person name="Bay S.K."/>
            <person name="Hugenholtz P."/>
            <person name="Kessler A.J."/>
            <person name="Shelley G."/>
            <person name="Waite D.W."/>
            <person name="Cook P.L."/>
            <person name="Greening C."/>
        </authorList>
    </citation>
    <scope>NUCLEOTIDE SEQUENCE [LARGE SCALE GENOMIC DNA]</scope>
    <source>
        <strain evidence="1">SS_bin_28</strain>
    </source>
</reference>
<protein>
    <submittedName>
        <fullName evidence="1">DUF3179 domain-containing protein</fullName>
    </submittedName>
</protein>
<dbReference type="EMBL" id="JABDJR010000553">
    <property type="protein sequence ID" value="NNF07822.1"/>
    <property type="molecule type" value="Genomic_DNA"/>
</dbReference>
<organism evidence="1 2">
    <name type="scientific">Eiseniibacteriota bacterium</name>
    <dbReference type="NCBI Taxonomy" id="2212470"/>
    <lineage>
        <taxon>Bacteria</taxon>
        <taxon>Candidatus Eiseniibacteriota</taxon>
    </lineage>
</organism>
<accession>A0A7Y2H3H1</accession>
<evidence type="ECO:0000313" key="2">
    <source>
        <dbReference type="Proteomes" id="UP000547674"/>
    </source>
</evidence>
<gene>
    <name evidence="1" type="ORF">HKN21_13745</name>
</gene>
<dbReference type="Pfam" id="PF11376">
    <property type="entry name" value="DUF3179"/>
    <property type="match status" value="1"/>
</dbReference>
<dbReference type="Proteomes" id="UP000547674">
    <property type="component" value="Unassembled WGS sequence"/>
</dbReference>
<comment type="caution">
    <text evidence="1">The sequence shown here is derived from an EMBL/GenBank/DDBJ whole genome shotgun (WGS) entry which is preliminary data.</text>
</comment>